<dbReference type="Proteomes" id="UP000035050">
    <property type="component" value="Plasmid pPO70-1"/>
</dbReference>
<organism evidence="2 3">
    <name type="scientific">Pandoraea oxalativorans</name>
    <dbReference type="NCBI Taxonomy" id="573737"/>
    <lineage>
        <taxon>Bacteria</taxon>
        <taxon>Pseudomonadati</taxon>
        <taxon>Pseudomonadota</taxon>
        <taxon>Betaproteobacteria</taxon>
        <taxon>Burkholderiales</taxon>
        <taxon>Burkholderiaceae</taxon>
        <taxon>Pandoraea</taxon>
    </lineage>
</organism>
<dbReference type="AlphaFoldDB" id="A0A0G3IGA7"/>
<evidence type="ECO:0008006" key="4">
    <source>
        <dbReference type="Google" id="ProtNLM"/>
    </source>
</evidence>
<protein>
    <recommendedName>
        <fullName evidence="4">ABC transporter domain-containing protein</fullName>
    </recommendedName>
</protein>
<dbReference type="KEGG" id="pox:MB84_29415"/>
<evidence type="ECO:0000313" key="2">
    <source>
        <dbReference type="EMBL" id="AKK24886.1"/>
    </source>
</evidence>
<evidence type="ECO:0000256" key="1">
    <source>
        <dbReference type="SAM" id="MobiDB-lite"/>
    </source>
</evidence>
<name>A0A0G3IGA7_9BURK</name>
<feature type="compositionally biased region" description="Polar residues" evidence="1">
    <location>
        <begin position="1"/>
        <end position="13"/>
    </location>
</feature>
<gene>
    <name evidence="2" type="ORF">MB84_29415</name>
</gene>
<accession>A0A0G3IGA7</accession>
<dbReference type="EMBL" id="CP011518">
    <property type="protein sequence ID" value="AKK24886.1"/>
    <property type="molecule type" value="Genomic_DNA"/>
</dbReference>
<feature type="region of interest" description="Disordered" evidence="1">
    <location>
        <begin position="1"/>
        <end position="29"/>
    </location>
</feature>
<sequence length="126" mass="13598">MTQTLHTVRSSAQAPRELTSGRSTNPLRRMRMTDNPMFALQDVALAGQGRTLRAPLARALAAGQVHGPIGHNGSGKSSPIKWLARRHAGHVGFLRGRQALGLCGRAGRCGAARSRRRKARACARNR</sequence>
<geneLocation type="plasmid" evidence="2 3">
    <name>pPO70-1</name>
</geneLocation>
<keyword evidence="3" id="KW-1185">Reference proteome</keyword>
<keyword evidence="2" id="KW-0614">Plasmid</keyword>
<evidence type="ECO:0000313" key="3">
    <source>
        <dbReference type="Proteomes" id="UP000035050"/>
    </source>
</evidence>
<proteinExistence type="predicted"/>
<reference evidence="2" key="1">
    <citation type="submission" date="2016-06" db="EMBL/GenBank/DDBJ databases">
        <title>Pandoraea oxalativorans DSM 23570 Genome Sequencing.</title>
        <authorList>
            <person name="Ee R."/>
            <person name="Lim Y.-L."/>
            <person name="Yong D."/>
            <person name="Yin W.-F."/>
            <person name="Chan K.-G."/>
        </authorList>
    </citation>
    <scope>NUCLEOTIDE SEQUENCE</scope>
    <source>
        <strain evidence="2">DSM 23570</strain>
        <plasmid evidence="2">pPO70-1</plasmid>
    </source>
</reference>